<organism evidence="3 4">
    <name type="scientific">Bosea eneae</name>
    <dbReference type="NCBI Taxonomy" id="151454"/>
    <lineage>
        <taxon>Bacteria</taxon>
        <taxon>Pseudomonadati</taxon>
        <taxon>Pseudomonadota</taxon>
        <taxon>Alphaproteobacteria</taxon>
        <taxon>Hyphomicrobiales</taxon>
        <taxon>Boseaceae</taxon>
        <taxon>Bosea</taxon>
    </lineage>
</organism>
<evidence type="ECO:0000256" key="1">
    <source>
        <dbReference type="SAM" id="MobiDB-lite"/>
    </source>
</evidence>
<keyword evidence="2" id="KW-0812">Transmembrane</keyword>
<feature type="transmembrane region" description="Helical" evidence="2">
    <location>
        <begin position="83"/>
        <end position="106"/>
    </location>
</feature>
<keyword evidence="2" id="KW-1133">Transmembrane helix</keyword>
<gene>
    <name evidence="3" type="ORF">ACFPOB_02635</name>
</gene>
<dbReference type="Proteomes" id="UP001596053">
    <property type="component" value="Unassembled WGS sequence"/>
</dbReference>
<keyword evidence="2" id="KW-0472">Membrane</keyword>
<reference evidence="4" key="1">
    <citation type="journal article" date="2019" name="Int. J. Syst. Evol. Microbiol.">
        <title>The Global Catalogue of Microorganisms (GCM) 10K type strain sequencing project: providing services to taxonomists for standard genome sequencing and annotation.</title>
        <authorList>
            <consortium name="The Broad Institute Genomics Platform"/>
            <consortium name="The Broad Institute Genome Sequencing Center for Infectious Disease"/>
            <person name="Wu L."/>
            <person name="Ma J."/>
        </authorList>
    </citation>
    <scope>NUCLEOTIDE SEQUENCE [LARGE SCALE GENOMIC DNA]</scope>
    <source>
        <strain evidence="4">NCAIM B.01391</strain>
    </source>
</reference>
<comment type="caution">
    <text evidence="3">The sequence shown here is derived from an EMBL/GenBank/DDBJ whole genome shotgun (WGS) entry which is preliminary data.</text>
</comment>
<evidence type="ECO:0000313" key="4">
    <source>
        <dbReference type="Proteomes" id="UP001596053"/>
    </source>
</evidence>
<feature type="region of interest" description="Disordered" evidence="1">
    <location>
        <begin position="47"/>
        <end position="78"/>
    </location>
</feature>
<proteinExistence type="predicted"/>
<evidence type="ECO:0000313" key="3">
    <source>
        <dbReference type="EMBL" id="MFC5418454.1"/>
    </source>
</evidence>
<feature type="compositionally biased region" description="Basic and acidic residues" evidence="1">
    <location>
        <begin position="1"/>
        <end position="17"/>
    </location>
</feature>
<feature type="region of interest" description="Disordered" evidence="1">
    <location>
        <begin position="1"/>
        <end position="24"/>
    </location>
</feature>
<accession>A0ABW0IJU6</accession>
<sequence>MTSSEKHSREDGGRERQSPSVPAIRHSAFAKHWLAVDDGGAELTKAVFGAPARRTPPRPGLSSTQMSPPSASRSHGEGVPTRFHATVLLLLLALAILFAVPATSLIGRL</sequence>
<dbReference type="EMBL" id="JBHSLW010000005">
    <property type="protein sequence ID" value="MFC5418454.1"/>
    <property type="molecule type" value="Genomic_DNA"/>
</dbReference>
<keyword evidence="4" id="KW-1185">Reference proteome</keyword>
<protein>
    <submittedName>
        <fullName evidence="3">Uncharacterized protein</fullName>
    </submittedName>
</protein>
<name>A0ABW0IJU6_9HYPH</name>
<dbReference type="RefSeq" id="WP_377795686.1">
    <property type="nucleotide sequence ID" value="NZ_JBHSLW010000005.1"/>
</dbReference>
<evidence type="ECO:0000256" key="2">
    <source>
        <dbReference type="SAM" id="Phobius"/>
    </source>
</evidence>
<feature type="compositionally biased region" description="Polar residues" evidence="1">
    <location>
        <begin position="61"/>
        <end position="73"/>
    </location>
</feature>